<feature type="compositionally biased region" description="Basic and acidic residues" evidence="5">
    <location>
        <begin position="196"/>
        <end position="243"/>
    </location>
</feature>
<evidence type="ECO:0000256" key="1">
    <source>
        <dbReference type="ARBA" id="ARBA00022723"/>
    </source>
</evidence>
<feature type="compositionally biased region" description="Basic and acidic residues" evidence="5">
    <location>
        <begin position="75"/>
        <end position="84"/>
    </location>
</feature>
<evidence type="ECO:0000313" key="8">
    <source>
        <dbReference type="Proteomes" id="UP000655225"/>
    </source>
</evidence>
<feature type="compositionally biased region" description="Basic and acidic residues" evidence="5">
    <location>
        <begin position="133"/>
        <end position="163"/>
    </location>
</feature>
<dbReference type="PANTHER" id="PTHR47560">
    <property type="entry name" value="EXPRESSED PROTEIN"/>
    <property type="match status" value="1"/>
</dbReference>
<dbReference type="Proteomes" id="UP000655225">
    <property type="component" value="Unassembled WGS sequence"/>
</dbReference>
<evidence type="ECO:0000259" key="6">
    <source>
        <dbReference type="PROSITE" id="PS51706"/>
    </source>
</evidence>
<dbReference type="SUPFAM" id="SSF52540">
    <property type="entry name" value="P-loop containing nucleoside triphosphate hydrolases"/>
    <property type="match status" value="2"/>
</dbReference>
<dbReference type="PROSITE" id="PS51706">
    <property type="entry name" value="G_ENGB"/>
    <property type="match status" value="1"/>
</dbReference>
<feature type="compositionally biased region" description="Basic and acidic residues" evidence="5">
    <location>
        <begin position="174"/>
        <end position="185"/>
    </location>
</feature>
<reference evidence="7 8" key="1">
    <citation type="submission" date="2020-04" db="EMBL/GenBank/DDBJ databases">
        <title>Plant Genome Project.</title>
        <authorList>
            <person name="Zhang R.-G."/>
        </authorList>
    </citation>
    <scope>NUCLEOTIDE SEQUENCE [LARGE SCALE GENOMIC DNA]</scope>
    <source>
        <strain evidence="7">YNK0</strain>
        <tissue evidence="7">Leaf</tissue>
    </source>
</reference>
<feature type="region of interest" description="Disordered" evidence="5">
    <location>
        <begin position="109"/>
        <end position="296"/>
    </location>
</feature>
<protein>
    <recommendedName>
        <fullName evidence="6">EngB-type G domain-containing protein</fullName>
    </recommendedName>
</protein>
<evidence type="ECO:0000256" key="5">
    <source>
        <dbReference type="SAM" id="MobiDB-lite"/>
    </source>
</evidence>
<dbReference type="InterPro" id="IPR030393">
    <property type="entry name" value="G_ENGB_dom"/>
</dbReference>
<proteinExistence type="predicted"/>
<dbReference type="OrthoDB" id="391988at2759"/>
<name>A0A835DJP7_TETSI</name>
<keyword evidence="8" id="KW-1185">Reference proteome</keyword>
<feature type="domain" description="EngB-type G" evidence="6">
    <location>
        <begin position="428"/>
        <end position="502"/>
    </location>
</feature>
<dbReference type="GO" id="GO:0046872">
    <property type="term" value="F:metal ion binding"/>
    <property type="evidence" value="ECO:0007669"/>
    <property type="project" value="UniProtKB-KW"/>
</dbReference>
<feature type="region of interest" description="Disordered" evidence="5">
    <location>
        <begin position="20"/>
        <end position="84"/>
    </location>
</feature>
<dbReference type="InterPro" id="IPR025558">
    <property type="entry name" value="DUF4283"/>
</dbReference>
<keyword evidence="2" id="KW-0547">Nucleotide-binding</keyword>
<feature type="compositionally biased region" description="Basic and acidic residues" evidence="5">
    <location>
        <begin position="24"/>
        <end position="43"/>
    </location>
</feature>
<comment type="caution">
    <text evidence="7">The sequence shown here is derived from an EMBL/GenBank/DDBJ whole genome shotgun (WGS) entry which is preliminary data.</text>
</comment>
<gene>
    <name evidence="7" type="ORF">HHK36_010599</name>
</gene>
<dbReference type="InterPro" id="IPR027417">
    <property type="entry name" value="P-loop_NTPase"/>
</dbReference>
<keyword evidence="3" id="KW-0460">Magnesium</keyword>
<feature type="compositionally biased region" description="Basic and acidic residues" evidence="5">
    <location>
        <begin position="51"/>
        <end position="68"/>
    </location>
</feature>
<sequence length="1099" mass="123903">MSEEAGLRFKLNKKLKLAVGRAKASKDDVKSIDRKKRGSEGNKKVQSSKHKMVDSIPDRELYKRENGGKRNFRSGAKDKQLHLGQEEYAGKVDGKRRFELENIDRKKNRIYADRDVGEEGIFQNSGVPSRRSLPREGRYSQKDDYNKEKRSMKGKSYDVESSNRKISSTRGRNSHKDEFIEDKSSKKALRSSRIYNGREDSTLDGKRSSRRAEDILRSAQVSDHKSSTKARTVDRRESSKLDGGEDGSLQKHAKRKFDSTKQVDVDLRQKRRPAESFEKSTKKMLHDKKSRDDDSVVMDSQPMKIKRVIRIDPKDISNKRLDDGISTNESTVEKKVGLEKNIEVSMNAQFRAIQPSPSILSFVEDNLLGRRRLIDLRRLGYNVNFSAPLDNIPFSTNSERERIEETVFRNKLTFFAAAKISSSFLPADLPEIAFAGRSNVGKSSLLNALTRQWGVVRTSDKPGLTQTINFFKLGSKLCLVDLPGYGFAYAKEEVKDAWEELVFVVSIVSRFDKGSMEDSHEQYVATEAAGALAERLQNQLTLQYLKDPIVIPSKSLVEGRGGLQSSIIGQLITDRPVNMAAKKTLIRSWNTWFPVSSVDLENNFLLFKFSSKNEMNRVYSLQPWSFNGHPLLMKKWCPEIMAKELRLASLPLWMQVHGLPPEYLLHEAGAAIVGRVGEFMEVDLPEGGADRRCWRNIPSEKKGFCYQKLSRACQSPDKEGRRVSSMAEAGGIVVGQEGAKEFPELADYMAVISEEQETYLAQPRGGKGGVTSDIDLKRSPRICTTPDGKRVASPNSKRRLIISVLFGYPLMRICLLFRGGVLGLDIHNFIHSLLAIRICSTLWFIWKLRNEVVFRGSVPNPIDVIHNLECFIKEQYDPFHDASRDGSIINHLWVAADPGWIKINVDSAALQLGLAAGAGIVVRDDKRVTLLSKCKPLGRRSSRSAEAEGRSPLPHWEVGLIMEDIQKMAGLVGVAHSIAQEGLAWSIRKLRVDVVKEYVSTRVGLKRVCLLIDTKWGMKPRDHELINLMERSQTKYQIVLTKTDTVFPIDVARRAMQIEESLKANKSAVQPVMMVSSKSGAGIRSLRTILAKITRFAKL</sequence>
<dbReference type="Gene3D" id="3.40.50.300">
    <property type="entry name" value="P-loop containing nucleotide triphosphate hydrolases"/>
    <property type="match status" value="2"/>
</dbReference>
<dbReference type="InterPro" id="IPR006073">
    <property type="entry name" value="GTP-bd"/>
</dbReference>
<dbReference type="PANTHER" id="PTHR47560:SF1">
    <property type="entry name" value="EXPRESSED PROTEIN"/>
    <property type="match status" value="1"/>
</dbReference>
<keyword evidence="4" id="KW-0342">GTP-binding</keyword>
<feature type="compositionally biased region" description="Basic and acidic residues" evidence="5">
    <location>
        <begin position="256"/>
        <end position="281"/>
    </location>
</feature>
<evidence type="ECO:0000256" key="3">
    <source>
        <dbReference type="ARBA" id="ARBA00022842"/>
    </source>
</evidence>
<evidence type="ECO:0000313" key="7">
    <source>
        <dbReference type="EMBL" id="KAF8402514.1"/>
    </source>
</evidence>
<accession>A0A835DJP7</accession>
<organism evidence="7 8">
    <name type="scientific">Tetracentron sinense</name>
    <name type="common">Spur-leaf</name>
    <dbReference type="NCBI Taxonomy" id="13715"/>
    <lineage>
        <taxon>Eukaryota</taxon>
        <taxon>Viridiplantae</taxon>
        <taxon>Streptophyta</taxon>
        <taxon>Embryophyta</taxon>
        <taxon>Tracheophyta</taxon>
        <taxon>Spermatophyta</taxon>
        <taxon>Magnoliopsida</taxon>
        <taxon>Trochodendrales</taxon>
        <taxon>Trochodendraceae</taxon>
        <taxon>Tetracentron</taxon>
    </lineage>
</organism>
<evidence type="ECO:0000256" key="2">
    <source>
        <dbReference type="ARBA" id="ARBA00022741"/>
    </source>
</evidence>
<dbReference type="AlphaFoldDB" id="A0A835DJP7"/>
<evidence type="ECO:0000256" key="4">
    <source>
        <dbReference type="ARBA" id="ARBA00023134"/>
    </source>
</evidence>
<dbReference type="Pfam" id="PF14111">
    <property type="entry name" value="DUF4283"/>
    <property type="match status" value="1"/>
</dbReference>
<dbReference type="Pfam" id="PF01926">
    <property type="entry name" value="MMR_HSR1"/>
    <property type="match status" value="1"/>
</dbReference>
<keyword evidence="1" id="KW-0479">Metal-binding</keyword>
<dbReference type="EMBL" id="JABCRI010000007">
    <property type="protein sequence ID" value="KAF8402514.1"/>
    <property type="molecule type" value="Genomic_DNA"/>
</dbReference>
<dbReference type="GO" id="GO:0005525">
    <property type="term" value="F:GTP binding"/>
    <property type="evidence" value="ECO:0007669"/>
    <property type="project" value="UniProtKB-KW"/>
</dbReference>